<gene>
    <name evidence="1" type="ORF">PBRASI_LOCUS7284</name>
</gene>
<protein>
    <submittedName>
        <fullName evidence="1">9036_t:CDS:1</fullName>
    </submittedName>
</protein>
<name>A0A9N9CAG9_9GLOM</name>
<proteinExistence type="predicted"/>
<dbReference type="Proteomes" id="UP000789739">
    <property type="component" value="Unassembled WGS sequence"/>
</dbReference>
<dbReference type="EMBL" id="CAJVPI010001095">
    <property type="protein sequence ID" value="CAG8594130.1"/>
    <property type="molecule type" value="Genomic_DNA"/>
</dbReference>
<sequence length="135" mass="15976">MPKQSNRDYSKLYIEAAKELYKGRDVDEVIVEYSRKAPLCETPADQIKLIKAVENLERKKFAKKNPNLFELNRQLQQYKRYVRTLRFENQRFRRKYYSLKSLVRNKTNVTIGSSCEDIDVSDSETDCDDNSSHGR</sequence>
<dbReference type="AlphaFoldDB" id="A0A9N9CAG9"/>
<keyword evidence="2" id="KW-1185">Reference proteome</keyword>
<comment type="caution">
    <text evidence="1">The sequence shown here is derived from an EMBL/GenBank/DDBJ whole genome shotgun (WGS) entry which is preliminary data.</text>
</comment>
<accession>A0A9N9CAG9</accession>
<evidence type="ECO:0000313" key="1">
    <source>
        <dbReference type="EMBL" id="CAG8594130.1"/>
    </source>
</evidence>
<organism evidence="1 2">
    <name type="scientific">Paraglomus brasilianum</name>
    <dbReference type="NCBI Taxonomy" id="144538"/>
    <lineage>
        <taxon>Eukaryota</taxon>
        <taxon>Fungi</taxon>
        <taxon>Fungi incertae sedis</taxon>
        <taxon>Mucoromycota</taxon>
        <taxon>Glomeromycotina</taxon>
        <taxon>Glomeromycetes</taxon>
        <taxon>Paraglomerales</taxon>
        <taxon>Paraglomeraceae</taxon>
        <taxon>Paraglomus</taxon>
    </lineage>
</organism>
<evidence type="ECO:0000313" key="2">
    <source>
        <dbReference type="Proteomes" id="UP000789739"/>
    </source>
</evidence>
<reference evidence="1" key="1">
    <citation type="submission" date="2021-06" db="EMBL/GenBank/DDBJ databases">
        <authorList>
            <person name="Kallberg Y."/>
            <person name="Tangrot J."/>
            <person name="Rosling A."/>
        </authorList>
    </citation>
    <scope>NUCLEOTIDE SEQUENCE</scope>
    <source>
        <strain evidence="1">BR232B</strain>
    </source>
</reference>